<sequence>MRKWALSAVAFLLMASICFTGCSGTAKASKDVNSLSPAKAADTFLQKTEVINKTEDGVMVRTAIPVFSGFPGAEKLNKEIQKISVDGIAEVKEQAKELGNSAAAGHLYFISFYDSFLDGDVLSVRIYNENYTGGAHGFRWIRTFNVNIKTGETYETAGALFKDPQAGTKRITDKILADIKRHPELYFPEAVQTVEALKEKYPFYLDGQNLIVYFQLYDITPYAAGIPEFAFPLKDLQTKVPLGGHTRGDIRLNGKDIQFTDQVVSNQNGDFLPLNDTAKALSLTVTQKDGKYFVDGKAVKPVMMDGKAYLPLETFNELLKDAGKNGFVVFDGQILRMFADNNTGKEIQLGYRPENEPSPSSQSSSSAAAKPESKEVKKIGYIKKFDAKAGTLAFDEVEWLTAEDKARLKALGQDPEHLTDDYYLYNPSKQTESLKISDAPEYKIIKGDNEGYHLIKTDVKGFAERLKIPNYEALFHIIIKDDKVIRIEEQYVP</sequence>
<feature type="domain" description="DUF3298" evidence="3">
    <location>
        <begin position="160"/>
        <end position="233"/>
    </location>
</feature>
<dbReference type="Proteomes" id="UP001082703">
    <property type="component" value="Unassembled WGS sequence"/>
</dbReference>
<dbReference type="Gene3D" id="3.90.640.20">
    <property type="entry name" value="Heat-shock cognate protein, ATPase"/>
    <property type="match status" value="1"/>
</dbReference>
<evidence type="ECO:0000256" key="1">
    <source>
        <dbReference type="SAM" id="MobiDB-lite"/>
    </source>
</evidence>
<evidence type="ECO:0000313" key="5">
    <source>
        <dbReference type="Proteomes" id="UP001082703"/>
    </source>
</evidence>
<feature type="compositionally biased region" description="Low complexity" evidence="1">
    <location>
        <begin position="357"/>
        <end position="370"/>
    </location>
</feature>
<dbReference type="InterPro" id="IPR037126">
    <property type="entry name" value="PdaC/RsiV-like_sf"/>
</dbReference>
<evidence type="ECO:0000256" key="2">
    <source>
        <dbReference type="SAM" id="SignalP"/>
    </source>
</evidence>
<evidence type="ECO:0000313" key="4">
    <source>
        <dbReference type="EMBL" id="MCY1713361.1"/>
    </source>
</evidence>
<feature type="region of interest" description="Disordered" evidence="1">
    <location>
        <begin position="348"/>
        <end position="371"/>
    </location>
</feature>
<evidence type="ECO:0000259" key="3">
    <source>
        <dbReference type="Pfam" id="PF11738"/>
    </source>
</evidence>
<dbReference type="Gene3D" id="3.30.565.40">
    <property type="entry name" value="Fervidobacterium nodosum Rt17-B1 like"/>
    <property type="match status" value="1"/>
</dbReference>
<protein>
    <submittedName>
        <fullName evidence="4">DUF3298 domain-containing protein</fullName>
    </submittedName>
</protein>
<comment type="caution">
    <text evidence="4">The sequence shown here is derived from an EMBL/GenBank/DDBJ whole genome shotgun (WGS) entry which is preliminary data.</text>
</comment>
<organism evidence="4 5">
    <name type="scientific">Caproiciproducens galactitolivorans</name>
    <dbReference type="NCBI Taxonomy" id="642589"/>
    <lineage>
        <taxon>Bacteria</taxon>
        <taxon>Bacillati</taxon>
        <taxon>Bacillota</taxon>
        <taxon>Clostridia</taxon>
        <taxon>Eubacteriales</taxon>
        <taxon>Acutalibacteraceae</taxon>
        <taxon>Caproiciproducens</taxon>
    </lineage>
</organism>
<dbReference type="EMBL" id="JAPOHA010000003">
    <property type="protein sequence ID" value="MCY1713361.1"/>
    <property type="molecule type" value="Genomic_DNA"/>
</dbReference>
<keyword evidence="2" id="KW-0732">Signal</keyword>
<feature type="signal peptide" evidence="2">
    <location>
        <begin position="1"/>
        <end position="20"/>
    </location>
</feature>
<reference evidence="4 5" key="1">
    <citation type="submission" date="2022-11" db="EMBL/GenBank/DDBJ databases">
        <authorList>
            <person name="Caiyu Z."/>
        </authorList>
    </citation>
    <scope>NUCLEOTIDE SEQUENCE [LARGE SCALE GENOMIC DNA]</scope>
    <source>
        <strain evidence="4 5">YR-4</strain>
    </source>
</reference>
<proteinExistence type="predicted"/>
<feature type="chain" id="PRO_5045288566" evidence="2">
    <location>
        <begin position="21"/>
        <end position="493"/>
    </location>
</feature>
<gene>
    <name evidence="4" type="ORF">OUY18_03695</name>
</gene>
<accession>A0ABT4BR37</accession>
<dbReference type="Pfam" id="PF11738">
    <property type="entry name" value="DUF3298"/>
    <property type="match status" value="1"/>
</dbReference>
<dbReference type="InterPro" id="IPR021729">
    <property type="entry name" value="DUF3298"/>
</dbReference>
<name>A0ABT4BR37_9FIRM</name>
<dbReference type="RefSeq" id="WP_268057367.1">
    <property type="nucleotide sequence ID" value="NZ_JAPOHA010000003.1"/>
</dbReference>
<keyword evidence="5" id="KW-1185">Reference proteome</keyword>